<name>A0A9P3LH43_9APHY</name>
<dbReference type="InterPro" id="IPR003591">
    <property type="entry name" value="Leu-rich_rpt_typical-subtyp"/>
</dbReference>
<accession>A0A9P3LH43</accession>
<dbReference type="SMART" id="SM00369">
    <property type="entry name" value="LRR_TYP"/>
    <property type="match status" value="3"/>
</dbReference>
<evidence type="ECO:0000256" key="2">
    <source>
        <dbReference type="ARBA" id="ARBA00022737"/>
    </source>
</evidence>
<sequence>MPPSDVESSHGRAHAARNGAPSPLPSVSLSRGLITDALRKSADNGATLDLAHKNLTDVGEDGAAELANVGQEDEDRPHNTVIRIALSHNRLTTLPMAFALLSGLRYLNLKCNNFTVFPDVLTIMPSLEILDVSRNKIKRFPSQPGSLAKLRVFSVSRNKIHRIPSYFVQFRDLTTFKAEQNPLEWPPKDVMEAPHSDQGEEMKEWIQSVQTWIDTNTNVGERSLMEEPSNAELDSESVLDTILDYAREESLDDQSLDVGSESPDGPGHQRKASQDSDVSVYSEDTLPQAGPSLSPRSPRPPRLHLEALPSSSRTAPKSASPARSPESYLPTPDESEEDSTQSTARQQSQNAAGSSYSPGAFGPRREALTQKSLPELRPVRHGTPRESPNSRVDRYGIPSPPHRQESDSSNGSLVNSRFPRVITQNGVVSSPVSLHQTVPPMDAERNSYFRRMSSLTPTALLKTVPADLLALIDAIRGILFSVCQIYQALQHYTVYAIDERLSTVLLKVLQPATACMNQLIQALDRFDTVSRRTLPSTAVCRAVVESCRENVVVFSKAVGVLSLQLKVIATSDDARYTRQMLLILYGATAEISHAWRSIASRIETVKPFLKHHRPSPVRTTHSAGGSLPSSTFPPWTPSHVQSESSPASRPPFMRSHTADAFEGRVRVNRRHAGSFSHKDLQIGKMLPSFIEEPLPPTNGSASPLVHPPALRPGRRPSAVSLGGTDGTVRPSTSASMRWDSHSRQSSASSFAPASMSSPSLGPHKPAALDVTSSTIDKIDKEAIDAVRAAVDAAPVVWDQTEGLMEEDPAMHSELHGKLLKAKDVTQRLRASLTLLEKADVSTDRSAIREDAHLFVNIVISLLSAIKVYGQTRSLPADLRQSTVTLSNATQAFVMLLHVSSFSPAPTPRPYSPMVGVAAPQPAMPPIVEDDKLGASITRSRSAVPSVSSKLAAPFREPPRSALAQQTFAI</sequence>
<protein>
    <submittedName>
        <fullName evidence="4">RAM signaling pathway protein-domain-containing protein</fullName>
    </submittedName>
</protein>
<dbReference type="Pfam" id="PF10428">
    <property type="entry name" value="SOG2"/>
    <property type="match status" value="1"/>
</dbReference>
<evidence type="ECO:0000256" key="3">
    <source>
        <dbReference type="SAM" id="MobiDB-lite"/>
    </source>
</evidence>
<dbReference type="SUPFAM" id="SSF52075">
    <property type="entry name" value="Outer arm dynein light chain 1"/>
    <property type="match status" value="1"/>
</dbReference>
<dbReference type="OrthoDB" id="1394818at2759"/>
<feature type="region of interest" description="Disordered" evidence="3">
    <location>
        <begin position="249"/>
        <end position="414"/>
    </location>
</feature>
<keyword evidence="5" id="KW-1185">Reference proteome</keyword>
<dbReference type="PANTHER" id="PTHR48051">
    <property type="match status" value="1"/>
</dbReference>
<comment type="caution">
    <text evidence="4">The sequence shown here is derived from an EMBL/GenBank/DDBJ whole genome shotgun (WGS) entry which is preliminary data.</text>
</comment>
<dbReference type="EMBL" id="BPQB01000046">
    <property type="protein sequence ID" value="GJE95156.1"/>
    <property type="molecule type" value="Genomic_DNA"/>
</dbReference>
<feature type="region of interest" description="Disordered" evidence="3">
    <location>
        <begin position="693"/>
        <end position="767"/>
    </location>
</feature>
<feature type="compositionally biased region" description="Low complexity" evidence="3">
    <location>
        <begin position="743"/>
        <end position="759"/>
    </location>
</feature>
<keyword evidence="1" id="KW-0433">Leucine-rich repeat</keyword>
<dbReference type="Proteomes" id="UP000703269">
    <property type="component" value="Unassembled WGS sequence"/>
</dbReference>
<evidence type="ECO:0000256" key="1">
    <source>
        <dbReference type="ARBA" id="ARBA00022614"/>
    </source>
</evidence>
<dbReference type="AlphaFoldDB" id="A0A9P3LH43"/>
<proteinExistence type="predicted"/>
<dbReference type="Pfam" id="PF13855">
    <property type="entry name" value="LRR_8"/>
    <property type="match status" value="1"/>
</dbReference>
<dbReference type="InterPro" id="IPR001611">
    <property type="entry name" value="Leu-rich_rpt"/>
</dbReference>
<feature type="compositionally biased region" description="Polar residues" evidence="3">
    <location>
        <begin position="617"/>
        <end position="647"/>
    </location>
</feature>
<dbReference type="PANTHER" id="PTHR48051:SF1">
    <property type="entry name" value="RAS SUPPRESSOR PROTEIN 1"/>
    <property type="match status" value="1"/>
</dbReference>
<feature type="region of interest" description="Disordered" evidence="3">
    <location>
        <begin position="612"/>
        <end position="654"/>
    </location>
</feature>
<evidence type="ECO:0000313" key="4">
    <source>
        <dbReference type="EMBL" id="GJE95156.1"/>
    </source>
</evidence>
<organism evidence="4 5">
    <name type="scientific">Phanerochaete sordida</name>
    <dbReference type="NCBI Taxonomy" id="48140"/>
    <lineage>
        <taxon>Eukaryota</taxon>
        <taxon>Fungi</taxon>
        <taxon>Dikarya</taxon>
        <taxon>Basidiomycota</taxon>
        <taxon>Agaricomycotina</taxon>
        <taxon>Agaricomycetes</taxon>
        <taxon>Polyporales</taxon>
        <taxon>Phanerochaetaceae</taxon>
        <taxon>Phanerochaete</taxon>
    </lineage>
</organism>
<evidence type="ECO:0000313" key="5">
    <source>
        <dbReference type="Proteomes" id="UP000703269"/>
    </source>
</evidence>
<dbReference type="InterPro" id="IPR032675">
    <property type="entry name" value="LRR_dom_sf"/>
</dbReference>
<dbReference type="Gene3D" id="3.80.10.10">
    <property type="entry name" value="Ribonuclease Inhibitor"/>
    <property type="match status" value="1"/>
</dbReference>
<dbReference type="InterPro" id="IPR019487">
    <property type="entry name" value="RAM_signalling_pathway_SOG2"/>
</dbReference>
<keyword evidence="2" id="KW-0677">Repeat</keyword>
<reference evidence="4 5" key="1">
    <citation type="submission" date="2021-08" db="EMBL/GenBank/DDBJ databases">
        <title>Draft Genome Sequence of Phanerochaete sordida strain YK-624.</title>
        <authorList>
            <person name="Mori T."/>
            <person name="Dohra H."/>
            <person name="Suzuki T."/>
            <person name="Kawagishi H."/>
            <person name="Hirai H."/>
        </authorList>
    </citation>
    <scope>NUCLEOTIDE SEQUENCE [LARGE SCALE GENOMIC DNA]</scope>
    <source>
        <strain evidence="4 5">YK-624</strain>
    </source>
</reference>
<feature type="region of interest" description="Disordered" evidence="3">
    <location>
        <begin position="1"/>
        <end position="27"/>
    </location>
</feature>
<feature type="compositionally biased region" description="Polar residues" evidence="3">
    <location>
        <begin position="340"/>
        <end position="357"/>
    </location>
</feature>
<gene>
    <name evidence="4" type="ORF">PsYK624_113370</name>
</gene>
<dbReference type="GO" id="GO:0005737">
    <property type="term" value="C:cytoplasm"/>
    <property type="evidence" value="ECO:0007669"/>
    <property type="project" value="TreeGrafter"/>
</dbReference>
<dbReference type="InterPro" id="IPR050216">
    <property type="entry name" value="LRR_domain-containing"/>
</dbReference>